<evidence type="ECO:0000313" key="1">
    <source>
        <dbReference type="EMBL" id="KAK9239494.1"/>
    </source>
</evidence>
<name>A0ACC3T693_LIPKO</name>
<evidence type="ECO:0000313" key="2">
    <source>
        <dbReference type="Proteomes" id="UP001433508"/>
    </source>
</evidence>
<accession>A0ACC3T693</accession>
<keyword evidence="2" id="KW-1185">Reference proteome</keyword>
<protein>
    <submittedName>
        <fullName evidence="1">Uncharacterized protein</fullName>
    </submittedName>
</protein>
<sequence>MTPDNATSLSSTPEGERRSRCRHVSSSLSTSPRSASVSAMFGRSPSLTVSNVLSFVVPRSANIFDAAAHVLILYGPKAPDLAISNDEFLSHMRQFLKSELLFTESSWEQLMTSKNCMAIFCDRIMSHLELIQSKRDTITDSADYELYVNYASLLKDLFDKKLQELEESASKDVSLKKDVIITNEMEESDRSGGSNPTKMIRRSQKAVSSLRPFGSPAMTSTADVIDALDDSEPDIDSCTVNNDGKSELSTSSTGPFAALKQLLSEGGIGSGNSERIYSPTRSASDVSHDDGIRLKKSADEAMFIAITLGIQRRLTNAFKLAPVADEILSMLPPKRWACPQEECSLVIQNANSPEGRECIQKHYQAHVDQYLSAMETLRLIGAGQHVENLLAKIDNMADLWSNEQSKLTIATSTNGIDI</sequence>
<dbReference type="EMBL" id="MU971346">
    <property type="protein sequence ID" value="KAK9239494.1"/>
    <property type="molecule type" value="Genomic_DNA"/>
</dbReference>
<organism evidence="1 2">
    <name type="scientific">Lipomyces kononenkoae</name>
    <name type="common">Yeast</name>
    <dbReference type="NCBI Taxonomy" id="34357"/>
    <lineage>
        <taxon>Eukaryota</taxon>
        <taxon>Fungi</taxon>
        <taxon>Dikarya</taxon>
        <taxon>Ascomycota</taxon>
        <taxon>Saccharomycotina</taxon>
        <taxon>Lipomycetes</taxon>
        <taxon>Lipomycetales</taxon>
        <taxon>Lipomycetaceae</taxon>
        <taxon>Lipomyces</taxon>
    </lineage>
</organism>
<reference evidence="2" key="1">
    <citation type="journal article" date="2024" name="Front. Bioeng. Biotechnol.">
        <title>Genome-scale model development and genomic sequencing of the oleaginous clade Lipomyces.</title>
        <authorList>
            <person name="Czajka J.J."/>
            <person name="Han Y."/>
            <person name="Kim J."/>
            <person name="Mondo S.J."/>
            <person name="Hofstad B.A."/>
            <person name="Robles A."/>
            <person name="Haridas S."/>
            <person name="Riley R."/>
            <person name="LaButti K."/>
            <person name="Pangilinan J."/>
            <person name="Andreopoulos W."/>
            <person name="Lipzen A."/>
            <person name="Yan J."/>
            <person name="Wang M."/>
            <person name="Ng V."/>
            <person name="Grigoriev I.V."/>
            <person name="Spatafora J.W."/>
            <person name="Magnuson J.K."/>
            <person name="Baker S.E."/>
            <person name="Pomraning K.R."/>
        </authorList>
    </citation>
    <scope>NUCLEOTIDE SEQUENCE [LARGE SCALE GENOMIC DNA]</scope>
    <source>
        <strain evidence="2">CBS 7786</strain>
    </source>
</reference>
<comment type="caution">
    <text evidence="1">The sequence shown here is derived from an EMBL/GenBank/DDBJ whole genome shotgun (WGS) entry which is preliminary data.</text>
</comment>
<dbReference type="Proteomes" id="UP001433508">
    <property type="component" value="Unassembled WGS sequence"/>
</dbReference>
<gene>
    <name evidence="1" type="ORF">V1525DRAFT_398248</name>
</gene>
<proteinExistence type="predicted"/>